<evidence type="ECO:0000256" key="1">
    <source>
        <dbReference type="SAM" id="MobiDB-lite"/>
    </source>
</evidence>
<dbReference type="Proteomes" id="UP001218188">
    <property type="component" value="Unassembled WGS sequence"/>
</dbReference>
<feature type="region of interest" description="Disordered" evidence="1">
    <location>
        <begin position="274"/>
        <end position="296"/>
    </location>
</feature>
<dbReference type="EMBL" id="JARJCM010000026">
    <property type="protein sequence ID" value="KAJ7039480.1"/>
    <property type="molecule type" value="Genomic_DNA"/>
</dbReference>
<dbReference type="AlphaFoldDB" id="A0AAD6T5B1"/>
<accession>A0AAD6T5B1</accession>
<sequence length="306" mass="35383">MLTADDKSLLSKEYPSHPILDYFKNKSQYDQEYKEYRERSKSKKLKNPASANKAKPSTQQALVSKRKGQSVLNKFFTTSPHLIFKPLPGTRAPFKIDPENWHLLPDSGSPYLFDTKLYVVGTQKRGTSWTFFNLPVILGNKPDSRLVWNKLDDTVRDSRTIEYVKTKTKGWTVGWADFCGHAQGFKLRRTKFMALCHWDPGLTPEQRQIVESHKQKRGLYDIGMRKLPKALIQPERNWRAATIKRGYKELEETDSEEKKPAIVETHKLLRIERKREKAPDFHNKRPLASPETPLVPNLFNACGTAN</sequence>
<organism evidence="2 3">
    <name type="scientific">Mycena alexandri</name>
    <dbReference type="NCBI Taxonomy" id="1745969"/>
    <lineage>
        <taxon>Eukaryota</taxon>
        <taxon>Fungi</taxon>
        <taxon>Dikarya</taxon>
        <taxon>Basidiomycota</taxon>
        <taxon>Agaricomycotina</taxon>
        <taxon>Agaricomycetes</taxon>
        <taxon>Agaricomycetidae</taxon>
        <taxon>Agaricales</taxon>
        <taxon>Marasmiineae</taxon>
        <taxon>Mycenaceae</taxon>
        <taxon>Mycena</taxon>
    </lineage>
</organism>
<proteinExistence type="predicted"/>
<name>A0AAD6T5B1_9AGAR</name>
<feature type="region of interest" description="Disordered" evidence="1">
    <location>
        <begin position="33"/>
        <end position="66"/>
    </location>
</feature>
<reference evidence="2" key="1">
    <citation type="submission" date="2023-03" db="EMBL/GenBank/DDBJ databases">
        <title>Massive genome expansion in bonnet fungi (Mycena s.s.) driven by repeated elements and novel gene families across ecological guilds.</title>
        <authorList>
            <consortium name="Lawrence Berkeley National Laboratory"/>
            <person name="Harder C.B."/>
            <person name="Miyauchi S."/>
            <person name="Viragh M."/>
            <person name="Kuo A."/>
            <person name="Thoen E."/>
            <person name="Andreopoulos B."/>
            <person name="Lu D."/>
            <person name="Skrede I."/>
            <person name="Drula E."/>
            <person name="Henrissat B."/>
            <person name="Morin E."/>
            <person name="Kohler A."/>
            <person name="Barry K."/>
            <person name="LaButti K."/>
            <person name="Morin E."/>
            <person name="Salamov A."/>
            <person name="Lipzen A."/>
            <person name="Mereny Z."/>
            <person name="Hegedus B."/>
            <person name="Baldrian P."/>
            <person name="Stursova M."/>
            <person name="Weitz H."/>
            <person name="Taylor A."/>
            <person name="Grigoriev I.V."/>
            <person name="Nagy L.G."/>
            <person name="Martin F."/>
            <person name="Kauserud H."/>
        </authorList>
    </citation>
    <scope>NUCLEOTIDE SEQUENCE</scope>
    <source>
        <strain evidence="2">CBHHK200</strain>
    </source>
</reference>
<protein>
    <submittedName>
        <fullName evidence="2">Uncharacterized protein</fullName>
    </submittedName>
</protein>
<gene>
    <name evidence="2" type="ORF">C8F04DRAFT_1231317</name>
</gene>
<keyword evidence="3" id="KW-1185">Reference proteome</keyword>
<feature type="compositionally biased region" description="Basic and acidic residues" evidence="1">
    <location>
        <begin position="274"/>
        <end position="283"/>
    </location>
</feature>
<comment type="caution">
    <text evidence="2">The sequence shown here is derived from an EMBL/GenBank/DDBJ whole genome shotgun (WGS) entry which is preliminary data.</text>
</comment>
<evidence type="ECO:0000313" key="2">
    <source>
        <dbReference type="EMBL" id="KAJ7039480.1"/>
    </source>
</evidence>
<evidence type="ECO:0000313" key="3">
    <source>
        <dbReference type="Proteomes" id="UP001218188"/>
    </source>
</evidence>